<dbReference type="KEGG" id="amaq:GO499_01540"/>
<evidence type="ECO:0000256" key="1">
    <source>
        <dbReference type="SAM" id="Phobius"/>
    </source>
</evidence>
<evidence type="ECO:0000313" key="2">
    <source>
        <dbReference type="EMBL" id="QHQ33955.1"/>
    </source>
</evidence>
<dbReference type="Proteomes" id="UP000464495">
    <property type="component" value="Chromosome"/>
</dbReference>
<dbReference type="AlphaFoldDB" id="A0A6P1SWQ8"/>
<organism evidence="2 3">
    <name type="scientific">Algicella marina</name>
    <dbReference type="NCBI Taxonomy" id="2683284"/>
    <lineage>
        <taxon>Bacteria</taxon>
        <taxon>Pseudomonadati</taxon>
        <taxon>Pseudomonadota</taxon>
        <taxon>Alphaproteobacteria</taxon>
        <taxon>Rhodobacterales</taxon>
        <taxon>Paracoccaceae</taxon>
        <taxon>Algicella</taxon>
    </lineage>
</organism>
<proteinExistence type="predicted"/>
<gene>
    <name evidence="2" type="ORF">GO499_01540</name>
</gene>
<keyword evidence="1" id="KW-1133">Transmembrane helix</keyword>
<keyword evidence="1" id="KW-0472">Membrane</keyword>
<feature type="transmembrane region" description="Helical" evidence="1">
    <location>
        <begin position="45"/>
        <end position="65"/>
    </location>
</feature>
<accession>A0A6P1SWQ8</accession>
<keyword evidence="1" id="KW-0812">Transmembrane</keyword>
<name>A0A6P1SWQ8_9RHOB</name>
<feature type="transmembrane region" description="Helical" evidence="1">
    <location>
        <begin position="20"/>
        <end position="39"/>
    </location>
</feature>
<sequence>MDHLENPIAALAISTSRRIFGAAVLCTLGAFLAFLAVTLPEGGVFGRVLLGGLGALFFWWGAAYYRATEGGLVLTEEGVFESTGEAIIPLTNIRKVDRSFFAFKPSNGFLIEAKAPMTRRWKPGLYWRFGRKVGVGGATPGKAARDFADVISLMLTERGAELIAEARRNS</sequence>
<protein>
    <submittedName>
        <fullName evidence="2">Uncharacterized protein</fullName>
    </submittedName>
</protein>
<dbReference type="EMBL" id="CP046620">
    <property type="protein sequence ID" value="QHQ33955.1"/>
    <property type="molecule type" value="Genomic_DNA"/>
</dbReference>
<keyword evidence="3" id="KW-1185">Reference proteome</keyword>
<evidence type="ECO:0000313" key="3">
    <source>
        <dbReference type="Proteomes" id="UP000464495"/>
    </source>
</evidence>
<reference evidence="2 3" key="1">
    <citation type="submission" date="2019-12" db="EMBL/GenBank/DDBJ databases">
        <title>Complete genome sequence of Algicella marina strain 9Alg 56(T) isolated from the red alga Tichocarpus crinitus.</title>
        <authorList>
            <person name="Kim S.-G."/>
            <person name="Nedashkovskaya O.I."/>
        </authorList>
    </citation>
    <scope>NUCLEOTIDE SEQUENCE [LARGE SCALE GENOMIC DNA]</scope>
    <source>
        <strain evidence="2 3">9Alg 56</strain>
    </source>
</reference>
<dbReference type="RefSeq" id="WP_161860527.1">
    <property type="nucleotide sequence ID" value="NZ_CP046620.1"/>
</dbReference>